<accession>A0A7R9ATI8</accession>
<feature type="region of interest" description="Disordered" evidence="1">
    <location>
        <begin position="39"/>
        <end position="60"/>
    </location>
</feature>
<organism evidence="2">
    <name type="scientific">Timema shepardi</name>
    <name type="common">Walking stick</name>
    <dbReference type="NCBI Taxonomy" id="629360"/>
    <lineage>
        <taxon>Eukaryota</taxon>
        <taxon>Metazoa</taxon>
        <taxon>Ecdysozoa</taxon>
        <taxon>Arthropoda</taxon>
        <taxon>Hexapoda</taxon>
        <taxon>Insecta</taxon>
        <taxon>Pterygota</taxon>
        <taxon>Neoptera</taxon>
        <taxon>Polyneoptera</taxon>
        <taxon>Phasmatodea</taxon>
        <taxon>Timematodea</taxon>
        <taxon>Timematoidea</taxon>
        <taxon>Timematidae</taxon>
        <taxon>Timema</taxon>
    </lineage>
</organism>
<feature type="region of interest" description="Disordered" evidence="1">
    <location>
        <begin position="553"/>
        <end position="575"/>
    </location>
</feature>
<feature type="compositionally biased region" description="Basic residues" evidence="1">
    <location>
        <begin position="482"/>
        <end position="491"/>
    </location>
</feature>
<name>A0A7R9ATI8_TIMSH</name>
<reference evidence="2" key="1">
    <citation type="submission" date="2020-11" db="EMBL/GenBank/DDBJ databases">
        <authorList>
            <person name="Tran Van P."/>
        </authorList>
    </citation>
    <scope>NUCLEOTIDE SEQUENCE</scope>
</reference>
<feature type="region of interest" description="Disordered" evidence="1">
    <location>
        <begin position="334"/>
        <end position="353"/>
    </location>
</feature>
<protein>
    <submittedName>
        <fullName evidence="2">Uncharacterized protein</fullName>
    </submittedName>
</protein>
<feature type="compositionally biased region" description="Polar residues" evidence="1">
    <location>
        <begin position="47"/>
        <end position="59"/>
    </location>
</feature>
<gene>
    <name evidence="2" type="ORF">TSIB3V08_LOCUS4383</name>
</gene>
<proteinExistence type="predicted"/>
<dbReference type="AlphaFoldDB" id="A0A7R9ATI8"/>
<evidence type="ECO:0000256" key="1">
    <source>
        <dbReference type="SAM" id="MobiDB-lite"/>
    </source>
</evidence>
<feature type="region of interest" description="Disordered" evidence="1">
    <location>
        <begin position="465"/>
        <end position="495"/>
    </location>
</feature>
<sequence>MAGTTSYYPFGLYALSTNYANGLGIGKVELDEVSPHLRGGRVENHLGKTTPSSPDQDSNLDLPVLSSRAQHDKRLLIISIKSDKCRSHDLTYEYVKVEREEVNPHLRGGRVENHLGTPPVHPTEIRTSISPSSAVELNTTRALANYATEAGVFMSYMTGKDMTSRYGHPKCRLFISRSGGTERCLGEVYPQLGRVDHLEKKNHPQYTHLGSNPDLPVFGNRVHCESNALDNAATEVGESGYTSPMFSLLHFVIKIRQARTGSETRWGIGGDEGGQMFLSNSRFGGRIFYGIILKIDWTTDDAEIRGYNPRLSLQMALENRLKVELEEVSPHLRGGRVENHLGTPPPVHPTEIRTSISPSSAVKLNTTSALANYATEAVSKDLRGPRAQGFEGFNGPKILGVQVSKDLRGPRAQRFKGFNGPKILGVQVSKDLRGPRAQRFEVFNGPKILGVQGYHIPRCDYKSAPPRPSLKVGPDTQERVASHRARRRKGREVKEPWRERDKEKVCVWFHGGRSAGCLLEGGNLCTERGDLKPRGFRFRVSFVLVSVWCLSSSDEQGKTQSGKKEYGSGDEPELS</sequence>
<dbReference type="EMBL" id="OC001558">
    <property type="protein sequence ID" value="CAD7260199.1"/>
    <property type="molecule type" value="Genomic_DNA"/>
</dbReference>
<evidence type="ECO:0000313" key="2">
    <source>
        <dbReference type="EMBL" id="CAD7260199.1"/>
    </source>
</evidence>